<evidence type="ECO:0000313" key="9">
    <source>
        <dbReference type="EMBL" id="MDQ0289209.1"/>
    </source>
</evidence>
<evidence type="ECO:0000256" key="5">
    <source>
        <dbReference type="ARBA" id="ARBA00022989"/>
    </source>
</evidence>
<feature type="transmembrane region" description="Helical" evidence="7">
    <location>
        <begin position="246"/>
        <end position="266"/>
    </location>
</feature>
<evidence type="ECO:0000313" key="10">
    <source>
        <dbReference type="Proteomes" id="UP001238163"/>
    </source>
</evidence>
<feature type="transmembrane region" description="Helical" evidence="7">
    <location>
        <begin position="411"/>
        <end position="431"/>
    </location>
</feature>
<feature type="transmembrane region" description="Helical" evidence="7">
    <location>
        <begin position="21"/>
        <end position="41"/>
    </location>
</feature>
<feature type="transmembrane region" description="Helical" evidence="7">
    <location>
        <begin position="111"/>
        <end position="132"/>
    </location>
</feature>
<dbReference type="Proteomes" id="UP001238163">
    <property type="component" value="Unassembled WGS sequence"/>
</dbReference>
<dbReference type="Pfam" id="PF00528">
    <property type="entry name" value="BPD_transp_1"/>
    <property type="match status" value="1"/>
</dbReference>
<evidence type="ECO:0000256" key="4">
    <source>
        <dbReference type="ARBA" id="ARBA00022692"/>
    </source>
</evidence>
<gene>
    <name evidence="9" type="ORF">J3R75_001316</name>
</gene>
<dbReference type="CDD" id="cd06261">
    <property type="entry name" value="TM_PBP2"/>
    <property type="match status" value="1"/>
</dbReference>
<protein>
    <submittedName>
        <fullName evidence="9">Multiple sugar transport system permease protein</fullName>
    </submittedName>
</protein>
<dbReference type="Gene3D" id="1.10.3720.10">
    <property type="entry name" value="MetI-like"/>
    <property type="match status" value="3"/>
</dbReference>
<evidence type="ECO:0000256" key="1">
    <source>
        <dbReference type="ARBA" id="ARBA00004651"/>
    </source>
</evidence>
<feature type="transmembrane region" description="Helical" evidence="7">
    <location>
        <begin position="463"/>
        <end position="485"/>
    </location>
</feature>
<feature type="transmembrane region" description="Helical" evidence="7">
    <location>
        <begin position="311"/>
        <end position="334"/>
    </location>
</feature>
<accession>A0AAE4AMD8</accession>
<dbReference type="GO" id="GO:0055085">
    <property type="term" value="P:transmembrane transport"/>
    <property type="evidence" value="ECO:0007669"/>
    <property type="project" value="InterPro"/>
</dbReference>
<dbReference type="SUPFAM" id="SSF161098">
    <property type="entry name" value="MetI-like"/>
    <property type="match status" value="2"/>
</dbReference>
<evidence type="ECO:0000256" key="7">
    <source>
        <dbReference type="RuleBase" id="RU363032"/>
    </source>
</evidence>
<dbReference type="PROSITE" id="PS50928">
    <property type="entry name" value="ABC_TM1"/>
    <property type="match status" value="1"/>
</dbReference>
<keyword evidence="3" id="KW-1003">Cell membrane</keyword>
<evidence type="ECO:0000256" key="2">
    <source>
        <dbReference type="ARBA" id="ARBA00022448"/>
    </source>
</evidence>
<dbReference type="InterPro" id="IPR000515">
    <property type="entry name" value="MetI-like"/>
</dbReference>
<feature type="transmembrane region" description="Helical" evidence="7">
    <location>
        <begin position="210"/>
        <end position="234"/>
    </location>
</feature>
<evidence type="ECO:0000256" key="3">
    <source>
        <dbReference type="ARBA" id="ARBA00022475"/>
    </source>
</evidence>
<feature type="transmembrane region" description="Helical" evidence="7">
    <location>
        <begin position="164"/>
        <end position="181"/>
    </location>
</feature>
<keyword evidence="9" id="KW-0762">Sugar transport</keyword>
<name>A0AAE4AMD8_9BACT</name>
<keyword evidence="5 7" id="KW-1133">Transmembrane helix</keyword>
<reference evidence="9" key="1">
    <citation type="submission" date="2023-07" db="EMBL/GenBank/DDBJ databases">
        <title>Genomic Encyclopedia of Type Strains, Phase IV (KMG-IV): sequencing the most valuable type-strain genomes for metagenomic binning, comparative biology and taxonomic classification.</title>
        <authorList>
            <person name="Goeker M."/>
        </authorList>
    </citation>
    <scope>NUCLEOTIDE SEQUENCE</scope>
    <source>
        <strain evidence="9">DSM 24202</strain>
    </source>
</reference>
<proteinExistence type="inferred from homology"/>
<dbReference type="RefSeq" id="WP_307260567.1">
    <property type="nucleotide sequence ID" value="NZ_JAUSVL010000001.1"/>
</dbReference>
<dbReference type="InterPro" id="IPR035906">
    <property type="entry name" value="MetI-like_sf"/>
</dbReference>
<comment type="similarity">
    <text evidence="7">Belongs to the binding-protein-dependent transport system permease family.</text>
</comment>
<feature type="transmembrane region" description="Helical" evidence="7">
    <location>
        <begin position="138"/>
        <end position="157"/>
    </location>
</feature>
<keyword evidence="10" id="KW-1185">Reference proteome</keyword>
<comment type="subcellular location">
    <subcellularLocation>
        <location evidence="1 7">Cell membrane</location>
        <topology evidence="1 7">Multi-pass membrane protein</topology>
    </subcellularLocation>
</comment>
<feature type="transmembrane region" description="Helical" evidence="7">
    <location>
        <begin position="272"/>
        <end position="290"/>
    </location>
</feature>
<dbReference type="GO" id="GO:0005886">
    <property type="term" value="C:plasma membrane"/>
    <property type="evidence" value="ECO:0007669"/>
    <property type="project" value="UniProtKB-SubCell"/>
</dbReference>
<dbReference type="InterPro" id="IPR051393">
    <property type="entry name" value="ABC_transporter_permease"/>
</dbReference>
<evidence type="ECO:0000259" key="8">
    <source>
        <dbReference type="PROSITE" id="PS50928"/>
    </source>
</evidence>
<dbReference type="EMBL" id="JAUSVL010000001">
    <property type="protein sequence ID" value="MDQ0289209.1"/>
    <property type="molecule type" value="Genomic_DNA"/>
</dbReference>
<keyword evidence="4 7" id="KW-0812">Transmembrane</keyword>
<dbReference type="PANTHER" id="PTHR30193">
    <property type="entry name" value="ABC TRANSPORTER PERMEASE PROTEIN"/>
    <property type="match status" value="1"/>
</dbReference>
<dbReference type="PANTHER" id="PTHR30193:SF37">
    <property type="entry name" value="INNER MEMBRANE ABC TRANSPORTER PERMEASE PROTEIN YCJO"/>
    <property type="match status" value="1"/>
</dbReference>
<organism evidence="9 10">
    <name type="scientific">Oligosphaera ethanolica</name>
    <dbReference type="NCBI Taxonomy" id="760260"/>
    <lineage>
        <taxon>Bacteria</taxon>
        <taxon>Pseudomonadati</taxon>
        <taxon>Lentisphaerota</taxon>
        <taxon>Oligosphaeria</taxon>
        <taxon>Oligosphaerales</taxon>
        <taxon>Oligosphaeraceae</taxon>
        <taxon>Oligosphaera</taxon>
    </lineage>
</organism>
<feature type="transmembrane region" description="Helical" evidence="7">
    <location>
        <begin position="354"/>
        <end position="379"/>
    </location>
</feature>
<feature type="domain" description="ABC transmembrane type-1" evidence="8">
    <location>
        <begin position="262"/>
        <end position="484"/>
    </location>
</feature>
<keyword evidence="6 7" id="KW-0472">Membrane</keyword>
<dbReference type="AlphaFoldDB" id="A0AAE4AMD8"/>
<keyword evidence="2 7" id="KW-0813">Transport</keyword>
<comment type="caution">
    <text evidence="9">The sequence shown here is derived from an EMBL/GenBank/DDBJ whole genome shotgun (WGS) entry which is preliminary data.</text>
</comment>
<feature type="transmembrane region" description="Helical" evidence="7">
    <location>
        <begin position="82"/>
        <end position="104"/>
    </location>
</feature>
<sequence>MKSNQRQLKNVCTGMAFLLPNLLGFLAFTMLPLVMSIYMAFTDWNLEMHNYFRAEPIRFVGLRNFAQLFADPDFGRYLGNTFFLMIGIPFGVAASLGSAILLSLEFRGTRRFWGLSILTALMLGGCVILTLAGMGATAMTMLMASLFGSVFFIGSIGGRTVYRTLFYFPHFTSGVATFILWKKLYAPENGPINNALRPLFSALTPVAESLLPFADGIATVLLGLMMALYVVMVFRKMRRWEDGECGHVSAVLGMVVLSTPPVLSMLWVDAPWVRVAMPVLLAVGWLWFAWHIFGMKRIYNCVLDYKIGDSTIVDGVAMVASFALIGLANVVWNLPELVGQPEGLPLPKWIADYYWAKPSIIFMGFWAAVGSNNMLLYLAGLSGVPQDLYEAADIDGASRWQRFWHVTWPQLANVTFFIMVMAIIGGIQGGFEMARVMTNGGPAGSTTTLSYYIYTQGFATGRLGYASAVAWLLFLLMFVVTMFNWKFGNRYTNE</sequence>
<evidence type="ECO:0000256" key="6">
    <source>
        <dbReference type="ARBA" id="ARBA00023136"/>
    </source>
</evidence>